<evidence type="ECO:0000259" key="1">
    <source>
        <dbReference type="PROSITE" id="PS51819"/>
    </source>
</evidence>
<evidence type="ECO:0000313" key="3">
    <source>
        <dbReference type="Proteomes" id="UP000252770"/>
    </source>
</evidence>
<dbReference type="PROSITE" id="PS51819">
    <property type="entry name" value="VOC"/>
    <property type="match status" value="1"/>
</dbReference>
<dbReference type="InterPro" id="IPR037523">
    <property type="entry name" value="VOC_core"/>
</dbReference>
<dbReference type="PANTHER" id="PTHR36503">
    <property type="entry name" value="BLR2520 PROTEIN"/>
    <property type="match status" value="1"/>
</dbReference>
<comment type="caution">
    <text evidence="2">The sequence shown here is derived from an EMBL/GenBank/DDBJ whole genome shotgun (WGS) entry which is preliminary data.</text>
</comment>
<sequence>MSRSTVIAMPTTDRVAAHAFYGAGLGLPTPGPLAHDGVPEPLQVELGEGCRLMLVPPGGFGWMTPGRTAAGPGTVECLLSLPVDAPADVDALVERARAAGAEVVAEPAEQSWGYCATVADPDGHLLQVIAEPAAWS</sequence>
<dbReference type="InterPro" id="IPR041581">
    <property type="entry name" value="Glyoxalase_6"/>
</dbReference>
<organism evidence="2 3">
    <name type="scientific">Desertihabitans brevis</name>
    <dbReference type="NCBI Taxonomy" id="2268447"/>
    <lineage>
        <taxon>Bacteria</taxon>
        <taxon>Bacillati</taxon>
        <taxon>Actinomycetota</taxon>
        <taxon>Actinomycetes</taxon>
        <taxon>Propionibacteriales</taxon>
        <taxon>Propionibacteriaceae</taxon>
        <taxon>Desertihabitans</taxon>
    </lineage>
</organism>
<protein>
    <submittedName>
        <fullName evidence="2">VOC family protein</fullName>
    </submittedName>
</protein>
<dbReference type="EMBL" id="QOUI01000011">
    <property type="protein sequence ID" value="RCK68391.1"/>
    <property type="molecule type" value="Genomic_DNA"/>
</dbReference>
<name>A0A367YTT3_9ACTN</name>
<dbReference type="Pfam" id="PF18029">
    <property type="entry name" value="Glyoxalase_6"/>
    <property type="match status" value="1"/>
</dbReference>
<gene>
    <name evidence="2" type="ORF">DT076_15780</name>
</gene>
<accession>A0A367YTT3</accession>
<dbReference type="AlphaFoldDB" id="A0A367YTT3"/>
<reference evidence="2 3" key="1">
    <citation type="submission" date="2018-07" db="EMBL/GenBank/DDBJ databases">
        <title>Desertimonas flava gen. nov. sp. nov.</title>
        <authorList>
            <person name="Liu S."/>
        </authorList>
    </citation>
    <scope>NUCLEOTIDE SEQUENCE [LARGE SCALE GENOMIC DNA]</scope>
    <source>
        <strain evidence="2 3">16Sb5-5</strain>
    </source>
</reference>
<keyword evidence="3" id="KW-1185">Reference proteome</keyword>
<dbReference type="InterPro" id="IPR029068">
    <property type="entry name" value="Glyas_Bleomycin-R_OHBP_Dase"/>
</dbReference>
<dbReference type="RefSeq" id="WP_114127677.1">
    <property type="nucleotide sequence ID" value="NZ_QOUI01000011.1"/>
</dbReference>
<dbReference type="PANTHER" id="PTHR36503:SF3">
    <property type="entry name" value="BLR0126 PROTEIN"/>
    <property type="match status" value="1"/>
</dbReference>
<dbReference type="SUPFAM" id="SSF54593">
    <property type="entry name" value="Glyoxalase/Bleomycin resistance protein/Dihydroxybiphenyl dioxygenase"/>
    <property type="match status" value="1"/>
</dbReference>
<proteinExistence type="predicted"/>
<feature type="domain" description="VOC" evidence="1">
    <location>
        <begin position="3"/>
        <end position="131"/>
    </location>
</feature>
<dbReference type="Gene3D" id="3.10.180.10">
    <property type="entry name" value="2,3-Dihydroxybiphenyl 1,2-Dioxygenase, domain 1"/>
    <property type="match status" value="1"/>
</dbReference>
<dbReference type="Proteomes" id="UP000252770">
    <property type="component" value="Unassembled WGS sequence"/>
</dbReference>
<evidence type="ECO:0000313" key="2">
    <source>
        <dbReference type="EMBL" id="RCK68391.1"/>
    </source>
</evidence>